<protein>
    <submittedName>
        <fullName evidence="2">Transposase</fullName>
    </submittedName>
</protein>
<feature type="region of interest" description="Disordered" evidence="1">
    <location>
        <begin position="82"/>
        <end position="161"/>
    </location>
</feature>
<sequence length="207" mass="23206">MSRPEDPHMADGHLVSWRSRSGQPRPLHLPESFGAWTRVWSPFRRWSRNGIWARGPSVLHAAPRDADGRADATPSMVVIDAPRPRVVQRRSHLPRPRRTLRPYQGRQAHRRGRRGRASRRRDGRAGVNPREPRERPEAGTPHRTGRDLAARARPGGPRRQCGRCIVHRFGRLGGWRANTPARAAATAASAARSASARVMPSAVTSRR</sequence>
<gene>
    <name evidence="2" type="ORF">GON03_05450</name>
</gene>
<proteinExistence type="predicted"/>
<accession>A0A6L6XNV2</accession>
<dbReference type="EMBL" id="WSEK01000004">
    <property type="protein sequence ID" value="MVQ48618.1"/>
    <property type="molecule type" value="Genomic_DNA"/>
</dbReference>
<evidence type="ECO:0000313" key="3">
    <source>
        <dbReference type="Proteomes" id="UP000473525"/>
    </source>
</evidence>
<name>A0A6L6XNV2_9ACTN</name>
<dbReference type="Proteomes" id="UP000473525">
    <property type="component" value="Unassembled WGS sequence"/>
</dbReference>
<feature type="compositionally biased region" description="Basic residues" evidence="1">
    <location>
        <begin position="86"/>
        <end position="100"/>
    </location>
</feature>
<keyword evidence="3" id="KW-1185">Reference proteome</keyword>
<organism evidence="2 3">
    <name type="scientific">Nocardioides agri</name>
    <dbReference type="NCBI Taxonomy" id="2682843"/>
    <lineage>
        <taxon>Bacteria</taxon>
        <taxon>Bacillati</taxon>
        <taxon>Actinomycetota</taxon>
        <taxon>Actinomycetes</taxon>
        <taxon>Propionibacteriales</taxon>
        <taxon>Nocardioidaceae</taxon>
        <taxon>Nocardioides</taxon>
    </lineage>
</organism>
<feature type="region of interest" description="Disordered" evidence="1">
    <location>
        <begin position="1"/>
        <end position="28"/>
    </location>
</feature>
<evidence type="ECO:0000256" key="1">
    <source>
        <dbReference type="SAM" id="MobiDB-lite"/>
    </source>
</evidence>
<feature type="compositionally biased region" description="Basic and acidic residues" evidence="1">
    <location>
        <begin position="1"/>
        <end position="11"/>
    </location>
</feature>
<comment type="caution">
    <text evidence="2">The sequence shown here is derived from an EMBL/GenBank/DDBJ whole genome shotgun (WGS) entry which is preliminary data.</text>
</comment>
<reference evidence="2 3" key="1">
    <citation type="submission" date="2019-12" db="EMBL/GenBank/DDBJ databases">
        <authorList>
            <person name="Huq M.A."/>
        </authorList>
    </citation>
    <scope>NUCLEOTIDE SEQUENCE [LARGE SCALE GENOMIC DNA]</scope>
    <source>
        <strain evidence="2 3">MAH-18</strain>
    </source>
</reference>
<feature type="compositionally biased region" description="Basic residues" evidence="1">
    <location>
        <begin position="107"/>
        <end position="122"/>
    </location>
</feature>
<dbReference type="AlphaFoldDB" id="A0A6L6XNV2"/>
<evidence type="ECO:0000313" key="2">
    <source>
        <dbReference type="EMBL" id="MVQ48618.1"/>
    </source>
</evidence>
<feature type="compositionally biased region" description="Low complexity" evidence="1">
    <location>
        <begin position="151"/>
        <end position="161"/>
    </location>
</feature>